<keyword evidence="3" id="KW-0406">Ion transport</keyword>
<dbReference type="InterPro" id="IPR008218">
    <property type="entry name" value="ATPase_V1-cplx_f_g_su"/>
</dbReference>
<dbReference type="Gene3D" id="3.40.50.10580">
    <property type="entry name" value="ATPase, V1 complex, subunit F"/>
    <property type="match status" value="1"/>
</dbReference>
<evidence type="ECO:0000313" key="5">
    <source>
        <dbReference type="Proteomes" id="UP000006681"/>
    </source>
</evidence>
<organism evidence="4 5">
    <name type="scientific">Vulcanisaeta distributa (strain DSM 14429 / JCM 11212 / NBRC 100878 / IC-017)</name>
    <dbReference type="NCBI Taxonomy" id="572478"/>
    <lineage>
        <taxon>Archaea</taxon>
        <taxon>Thermoproteota</taxon>
        <taxon>Thermoprotei</taxon>
        <taxon>Thermoproteales</taxon>
        <taxon>Thermoproteaceae</taxon>
        <taxon>Vulcanisaeta</taxon>
    </lineage>
</organism>
<gene>
    <name evidence="4" type="ordered locus">Vdis_0354</name>
</gene>
<dbReference type="Pfam" id="PF01990">
    <property type="entry name" value="ATP-synt_F"/>
    <property type="match status" value="1"/>
</dbReference>
<dbReference type="SUPFAM" id="SSF159468">
    <property type="entry name" value="AtpF-like"/>
    <property type="match status" value="1"/>
</dbReference>
<reference evidence="4 5" key="1">
    <citation type="journal article" date="2010" name="Stand. Genomic Sci.">
        <title>Complete genome sequence of Vulcanisaeta distributa type strain (IC-017).</title>
        <authorList>
            <person name="Mavromatis K."/>
            <person name="Sikorski J."/>
            <person name="Pabst E."/>
            <person name="Teshima H."/>
            <person name="Lapidus A."/>
            <person name="Lucas S."/>
            <person name="Nolan M."/>
            <person name="Glavina Del Rio T."/>
            <person name="Cheng J.F."/>
            <person name="Bruce D."/>
            <person name="Goodwin L."/>
            <person name="Pitluck S."/>
            <person name="Liolios K."/>
            <person name="Ivanova N."/>
            <person name="Mikhailova N."/>
            <person name="Pati A."/>
            <person name="Chen A."/>
            <person name="Palaniappan K."/>
            <person name="Land M."/>
            <person name="Hauser L."/>
            <person name="Chang Y.J."/>
            <person name="Jeffries C.D."/>
            <person name="Rohde M."/>
            <person name="Spring S."/>
            <person name="Goker M."/>
            <person name="Wirth R."/>
            <person name="Woyke T."/>
            <person name="Bristow J."/>
            <person name="Eisen J.A."/>
            <person name="Markowitz V."/>
            <person name="Hugenholtz P."/>
            <person name="Klenk H.P."/>
            <person name="Kyrpides N.C."/>
        </authorList>
    </citation>
    <scope>NUCLEOTIDE SEQUENCE [LARGE SCALE GENOMIC DNA]</scope>
    <source>
        <strain evidence="5">DSM 14429 / JCM 11212 / NBRC 100878 / IC-017</strain>
    </source>
</reference>
<dbReference type="InterPro" id="IPR036906">
    <property type="entry name" value="ATPase_V1_fsu_sf"/>
</dbReference>
<keyword evidence="5" id="KW-1185">Reference proteome</keyword>
<dbReference type="STRING" id="572478.Vdis_0354"/>
<protein>
    <submittedName>
        <fullName evidence="4">Vacuolar H+transporting two-sector ATPase F subunit</fullName>
    </submittedName>
</protein>
<dbReference type="Proteomes" id="UP000006681">
    <property type="component" value="Chromosome"/>
</dbReference>
<sequence length="103" mass="11820">MSENVRAVVLGDEHTVYTFKLLGFEGRVINENENILAIIKELSVEEGVGAILITSNLVDRVREDFDKLRMKMRKPMLIEIPSLREMKFKEVNYLAILRSVLGI</sequence>
<accession>E1QTP4</accession>
<dbReference type="HOGENOM" id="CLU_135754_3_1_2"/>
<proteinExistence type="inferred from homology"/>
<name>E1QTP4_VULDI</name>
<dbReference type="GO" id="GO:0046961">
    <property type="term" value="F:proton-transporting ATPase activity, rotational mechanism"/>
    <property type="evidence" value="ECO:0007669"/>
    <property type="project" value="InterPro"/>
</dbReference>
<dbReference type="KEGG" id="vdi:Vdis_0354"/>
<reference evidence="5" key="2">
    <citation type="journal article" date="2010" name="Stand. Genomic Sci.">
        <title>Complete genome sequence of Vulcanisaeta distributa type strain (IC-017T).</title>
        <authorList>
            <person name="Mavromatis K."/>
            <person name="Sikorski J."/>
            <person name="Pabst E."/>
            <person name="Teshima H."/>
            <person name="Lapidus A."/>
            <person name="Lucas S."/>
            <person name="Nolan M."/>
            <person name="Glavina Del Rio T."/>
            <person name="Cheng J."/>
            <person name="Bruce D."/>
            <person name="Goodwin L."/>
            <person name="Pitluck S."/>
            <person name="Liolios K."/>
            <person name="Ivanova N."/>
            <person name="Mikhailova N."/>
            <person name="Pati A."/>
            <person name="Chen A."/>
            <person name="Palaniappan K."/>
            <person name="Land M."/>
            <person name="Hauser L."/>
            <person name="Chang Y."/>
            <person name="Jeffries C."/>
            <person name="Rohde M."/>
            <person name="Spring S."/>
            <person name="Goker M."/>
            <person name="Wirth R."/>
            <person name="Woyke T."/>
            <person name="Bristow J."/>
            <person name="Eisen J."/>
            <person name="Markowitz V."/>
            <person name="Hugenholtz P."/>
            <person name="Klenk H."/>
            <person name="Kyrpides N."/>
        </authorList>
    </citation>
    <scope>NUCLEOTIDE SEQUENCE [LARGE SCALE GENOMIC DNA]</scope>
    <source>
        <strain evidence="5">DSM 14429 / JCM 11212 / NBRC 100878 / IC-017</strain>
    </source>
</reference>
<dbReference type="EMBL" id="CP002100">
    <property type="protein sequence ID" value="ADN49759.1"/>
    <property type="molecule type" value="Genomic_DNA"/>
</dbReference>
<evidence type="ECO:0000256" key="1">
    <source>
        <dbReference type="ARBA" id="ARBA00010148"/>
    </source>
</evidence>
<evidence type="ECO:0000256" key="3">
    <source>
        <dbReference type="ARBA" id="ARBA00023065"/>
    </source>
</evidence>
<comment type="similarity">
    <text evidence="1">Belongs to the V-ATPase F subunit family.</text>
</comment>
<dbReference type="AlphaFoldDB" id="E1QTP4"/>
<evidence type="ECO:0000256" key="2">
    <source>
        <dbReference type="ARBA" id="ARBA00022448"/>
    </source>
</evidence>
<evidence type="ECO:0000313" key="4">
    <source>
        <dbReference type="EMBL" id="ADN49759.1"/>
    </source>
</evidence>
<keyword evidence="2" id="KW-0813">Transport</keyword>
<dbReference type="eggNOG" id="arCOG04102">
    <property type="taxonomic scope" value="Archaea"/>
</dbReference>